<organism evidence="2">
    <name type="scientific">Siphoviridae sp. ctRNB7</name>
    <dbReference type="NCBI Taxonomy" id="2825502"/>
    <lineage>
        <taxon>Viruses</taxon>
        <taxon>Duplodnaviria</taxon>
        <taxon>Heunggongvirae</taxon>
        <taxon>Uroviricota</taxon>
        <taxon>Caudoviricetes</taxon>
    </lineage>
</organism>
<evidence type="ECO:0000313" key="2">
    <source>
        <dbReference type="EMBL" id="DAE10800.1"/>
    </source>
</evidence>
<accession>A0A8S5PVK7</accession>
<reference evidence="2" key="1">
    <citation type="journal article" date="2021" name="Proc. Natl. Acad. Sci. U.S.A.">
        <title>A Catalog of Tens of Thousands of Viruses from Human Metagenomes Reveals Hidden Associations with Chronic Diseases.</title>
        <authorList>
            <person name="Tisza M.J."/>
            <person name="Buck C.B."/>
        </authorList>
    </citation>
    <scope>NUCLEOTIDE SEQUENCE</scope>
    <source>
        <strain evidence="2">CtRNB7</strain>
    </source>
</reference>
<dbReference type="EMBL" id="BK015520">
    <property type="protein sequence ID" value="DAE10800.1"/>
    <property type="molecule type" value="Genomic_DNA"/>
</dbReference>
<protein>
    <submittedName>
        <fullName evidence="2">Uncharacterized protein</fullName>
    </submittedName>
</protein>
<evidence type="ECO:0000256" key="1">
    <source>
        <dbReference type="SAM" id="Coils"/>
    </source>
</evidence>
<feature type="coiled-coil region" evidence="1">
    <location>
        <begin position="77"/>
        <end position="104"/>
    </location>
</feature>
<keyword evidence="1" id="KW-0175">Coiled coil</keyword>
<proteinExistence type="predicted"/>
<sequence>MKLDFYTTKRYTYIVADNATFQKKEQGYPQVNQVPFEKVDTKNFTETPYFVTFIDVAGEITNENLKEAYTKFCNFCKRKHEAKKIQNEKEKQDLEADFRTLENEIKEGKVFEANVNNLSRILKYLNSMNWGVWQLPKMSVGYNAHQYDNNGRNVTTITLNEPINYFGEMVSKFKVGGSRSFLPAYRVIR</sequence>
<name>A0A8S5PVK7_9CAUD</name>